<evidence type="ECO:0000256" key="1">
    <source>
        <dbReference type="ARBA" id="ARBA00004193"/>
    </source>
</evidence>
<organism evidence="16">
    <name type="scientific">freshwater metagenome</name>
    <dbReference type="NCBI Taxonomy" id="449393"/>
    <lineage>
        <taxon>unclassified sequences</taxon>
        <taxon>metagenomes</taxon>
        <taxon>ecological metagenomes</taxon>
    </lineage>
</organism>
<dbReference type="EMBL" id="CAEZZW010000001">
    <property type="protein sequence ID" value="CAB4769247.1"/>
    <property type="molecule type" value="Genomic_DNA"/>
</dbReference>
<evidence type="ECO:0000256" key="6">
    <source>
        <dbReference type="ARBA" id="ARBA00023288"/>
    </source>
</evidence>
<feature type="domain" description="ABC transporter substrate-binding protein PnrA-like" evidence="7">
    <location>
        <begin position="39"/>
        <end position="289"/>
    </location>
</feature>
<dbReference type="EMBL" id="CAFBOC010000005">
    <property type="protein sequence ID" value="CAB4973548.1"/>
    <property type="molecule type" value="Genomic_DNA"/>
</dbReference>
<dbReference type="EMBL" id="CAFBQX010000001">
    <property type="protein sequence ID" value="CAB5070275.1"/>
    <property type="molecule type" value="Genomic_DNA"/>
</dbReference>
<dbReference type="InterPro" id="IPR003760">
    <property type="entry name" value="PnrA-like"/>
</dbReference>
<keyword evidence="5" id="KW-0472">Membrane</keyword>
<dbReference type="EMBL" id="CAFBNH010000003">
    <property type="protein sequence ID" value="CAB4942110.1"/>
    <property type="molecule type" value="Genomic_DNA"/>
</dbReference>
<evidence type="ECO:0000313" key="8">
    <source>
        <dbReference type="EMBL" id="CAB4341083.1"/>
    </source>
</evidence>
<evidence type="ECO:0000313" key="13">
    <source>
        <dbReference type="EMBL" id="CAB4862778.1"/>
    </source>
</evidence>
<comment type="similarity">
    <text evidence="2">Belongs to the BMP lipoprotein family.</text>
</comment>
<dbReference type="PANTHER" id="PTHR34296:SF2">
    <property type="entry name" value="ABC TRANSPORTER GUANOSINE-BINDING PROTEIN NUPN"/>
    <property type="match status" value="1"/>
</dbReference>
<sequence>MKKLLYLLTLSSFLLSSTFLAPGAQAATKLKVGIAYDIGGPGDKSLNDSASAGLTRSKKAFSISTVEVTATVGTPAERETRLRFLLAQGCNPIIVIGYRYAETLKKIAAENPNVSFAIVNNATVDLLNVASLVFGTNQSAYLAGAAASLASKTGKIGYIGSANPPAFDSQESGFVAGVKATNSNASLSIKYLQDPSSFSGYSDPTEAKAVAMAMIASGVDVIYSAADGSTAGTLAAITGKKAWMIGSDSDQYLMASASQRKNILSSTIKRVDIAVYDFISTSVQGSTVNDVLDSQAGIYGRLYNLKASGVELAYSGGFLNSYKSKLNTIKSGIASGKIVVPTDGFVK</sequence>
<evidence type="ECO:0000256" key="3">
    <source>
        <dbReference type="ARBA" id="ARBA00022475"/>
    </source>
</evidence>
<dbReference type="SUPFAM" id="SSF53822">
    <property type="entry name" value="Periplasmic binding protein-like I"/>
    <property type="match status" value="1"/>
</dbReference>
<dbReference type="GO" id="GO:0005886">
    <property type="term" value="C:plasma membrane"/>
    <property type="evidence" value="ECO:0007669"/>
    <property type="project" value="UniProtKB-SubCell"/>
</dbReference>
<keyword evidence="4" id="KW-0732">Signal</keyword>
<dbReference type="InterPro" id="IPR050957">
    <property type="entry name" value="BMP_lipoprotein"/>
</dbReference>
<evidence type="ECO:0000256" key="2">
    <source>
        <dbReference type="ARBA" id="ARBA00008610"/>
    </source>
</evidence>
<evidence type="ECO:0000313" key="16">
    <source>
        <dbReference type="EMBL" id="CAB5070275.1"/>
    </source>
</evidence>
<protein>
    <submittedName>
        <fullName evidence="16">Unannotated protein</fullName>
    </submittedName>
</protein>
<dbReference type="PANTHER" id="PTHR34296">
    <property type="entry name" value="TRANSCRIPTIONAL ACTIVATOR PROTEIN MED"/>
    <property type="match status" value="1"/>
</dbReference>
<proteinExistence type="inferred from homology"/>
<evidence type="ECO:0000259" key="7">
    <source>
        <dbReference type="Pfam" id="PF02608"/>
    </source>
</evidence>
<dbReference type="EMBL" id="CAEZYM010000004">
    <property type="protein sequence ID" value="CAB4721738.1"/>
    <property type="molecule type" value="Genomic_DNA"/>
</dbReference>
<gene>
    <name evidence="9" type="ORF">UFOPK2510_00195</name>
    <name evidence="10" type="ORF">UFOPK2718_00541</name>
    <name evidence="11" type="ORF">UFOPK2936_00081</name>
    <name evidence="12" type="ORF">UFOPK3174_01221</name>
    <name evidence="13" type="ORF">UFOPK3328_00580</name>
    <name evidence="14" type="ORF">UFOPK3779_00615</name>
    <name evidence="15" type="ORF">UFOPK3913_00642</name>
    <name evidence="8" type="ORF">UFOPK4107_01014</name>
    <name evidence="16" type="ORF">UFOPK4403_00348</name>
</gene>
<dbReference type="InterPro" id="IPR028082">
    <property type="entry name" value="Peripla_BP_I"/>
</dbReference>
<name>A0A6J7UW07_9ZZZZ</name>
<evidence type="ECO:0000313" key="11">
    <source>
        <dbReference type="EMBL" id="CAB4769247.1"/>
    </source>
</evidence>
<dbReference type="CDD" id="cd06354">
    <property type="entry name" value="PBP1_PrnA-like"/>
    <property type="match status" value="1"/>
</dbReference>
<accession>A0A6J7UW07</accession>
<evidence type="ECO:0000313" key="10">
    <source>
        <dbReference type="EMBL" id="CAB4721738.1"/>
    </source>
</evidence>
<dbReference type="Gene3D" id="3.40.50.2300">
    <property type="match status" value="2"/>
</dbReference>
<reference evidence="16" key="1">
    <citation type="submission" date="2020-05" db="EMBL/GenBank/DDBJ databases">
        <authorList>
            <person name="Chiriac C."/>
            <person name="Salcher M."/>
            <person name="Ghai R."/>
            <person name="Kavagutti S V."/>
        </authorList>
    </citation>
    <scope>NUCLEOTIDE SEQUENCE</scope>
</reference>
<keyword evidence="3" id="KW-1003">Cell membrane</keyword>
<dbReference type="AlphaFoldDB" id="A0A6J7UW07"/>
<dbReference type="EMBL" id="CAESAE010000005">
    <property type="protein sequence ID" value="CAB4341083.1"/>
    <property type="molecule type" value="Genomic_DNA"/>
</dbReference>
<evidence type="ECO:0000256" key="4">
    <source>
        <dbReference type="ARBA" id="ARBA00022729"/>
    </source>
</evidence>
<keyword evidence="6" id="KW-0449">Lipoprotein</keyword>
<evidence type="ECO:0000313" key="9">
    <source>
        <dbReference type="EMBL" id="CAB4684648.1"/>
    </source>
</evidence>
<dbReference type="EMBL" id="CAFBLD010000003">
    <property type="protein sequence ID" value="CAB4862778.1"/>
    <property type="molecule type" value="Genomic_DNA"/>
</dbReference>
<comment type="subcellular location">
    <subcellularLocation>
        <location evidence="1">Cell membrane</location>
        <topology evidence="1">Lipid-anchor</topology>
    </subcellularLocation>
</comment>
<dbReference type="Pfam" id="PF02608">
    <property type="entry name" value="Bmp"/>
    <property type="match status" value="1"/>
</dbReference>
<evidence type="ECO:0000313" key="15">
    <source>
        <dbReference type="EMBL" id="CAB4973548.1"/>
    </source>
</evidence>
<evidence type="ECO:0000313" key="14">
    <source>
        <dbReference type="EMBL" id="CAB4942110.1"/>
    </source>
</evidence>
<dbReference type="EMBL" id="CAFABH010000023">
    <property type="protein sequence ID" value="CAB4831958.1"/>
    <property type="molecule type" value="Genomic_DNA"/>
</dbReference>
<dbReference type="EMBL" id="CAEZXO010000001">
    <property type="protein sequence ID" value="CAB4684648.1"/>
    <property type="molecule type" value="Genomic_DNA"/>
</dbReference>
<evidence type="ECO:0000313" key="12">
    <source>
        <dbReference type="EMBL" id="CAB4831958.1"/>
    </source>
</evidence>
<evidence type="ECO:0000256" key="5">
    <source>
        <dbReference type="ARBA" id="ARBA00023136"/>
    </source>
</evidence>